<dbReference type="AlphaFoldDB" id="A0A9R0W6G7"/>
<feature type="chain" id="PRO_5040343883" description="Secreted protein" evidence="1">
    <location>
        <begin position="21"/>
        <end position="64"/>
    </location>
</feature>
<dbReference type="Gramene" id="TRITD4Av1G251550.1">
    <property type="protein sequence ID" value="TRITD4Av1G251550.1"/>
    <property type="gene ID" value="TRITD4Av1G251550"/>
</dbReference>
<dbReference type="Proteomes" id="UP000324705">
    <property type="component" value="Chromosome 4A"/>
</dbReference>
<keyword evidence="1" id="KW-0732">Signal</keyword>
<gene>
    <name evidence="2" type="ORF">TRITD_4Av1G251550</name>
</gene>
<protein>
    <recommendedName>
        <fullName evidence="4">Secreted protein</fullName>
    </recommendedName>
</protein>
<name>A0A9R0W6G7_TRITD</name>
<evidence type="ECO:0000313" key="3">
    <source>
        <dbReference type="Proteomes" id="UP000324705"/>
    </source>
</evidence>
<reference evidence="2 3" key="1">
    <citation type="submission" date="2017-09" db="EMBL/GenBank/DDBJ databases">
        <authorList>
            <consortium name="International Durum Wheat Genome Sequencing Consortium (IDWGSC)"/>
            <person name="Milanesi L."/>
        </authorList>
    </citation>
    <scope>NUCLEOTIDE SEQUENCE [LARGE SCALE GENOMIC DNA]</scope>
    <source>
        <strain evidence="3">cv. Svevo</strain>
    </source>
</reference>
<organism evidence="2 3">
    <name type="scientific">Triticum turgidum subsp. durum</name>
    <name type="common">Durum wheat</name>
    <name type="synonym">Triticum durum</name>
    <dbReference type="NCBI Taxonomy" id="4567"/>
    <lineage>
        <taxon>Eukaryota</taxon>
        <taxon>Viridiplantae</taxon>
        <taxon>Streptophyta</taxon>
        <taxon>Embryophyta</taxon>
        <taxon>Tracheophyta</taxon>
        <taxon>Spermatophyta</taxon>
        <taxon>Magnoliopsida</taxon>
        <taxon>Liliopsida</taxon>
        <taxon>Poales</taxon>
        <taxon>Poaceae</taxon>
        <taxon>BOP clade</taxon>
        <taxon>Pooideae</taxon>
        <taxon>Triticodae</taxon>
        <taxon>Triticeae</taxon>
        <taxon>Triticinae</taxon>
        <taxon>Triticum</taxon>
    </lineage>
</organism>
<proteinExistence type="predicted"/>
<evidence type="ECO:0000256" key="1">
    <source>
        <dbReference type="SAM" id="SignalP"/>
    </source>
</evidence>
<feature type="signal peptide" evidence="1">
    <location>
        <begin position="1"/>
        <end position="20"/>
    </location>
</feature>
<accession>A0A9R0W6G7</accession>
<keyword evidence="3" id="KW-1185">Reference proteome</keyword>
<dbReference type="EMBL" id="LT934117">
    <property type="protein sequence ID" value="VAH99045.1"/>
    <property type="molecule type" value="Genomic_DNA"/>
</dbReference>
<evidence type="ECO:0000313" key="2">
    <source>
        <dbReference type="EMBL" id="VAH99045.1"/>
    </source>
</evidence>
<sequence>MLSSSSLWILQFFLVRTSESLFDYTFPRGRASNYEPPITFLVVQKRHRRNDKHTVGRSRNIHPD</sequence>
<evidence type="ECO:0008006" key="4">
    <source>
        <dbReference type="Google" id="ProtNLM"/>
    </source>
</evidence>